<protein>
    <submittedName>
        <fullName evidence="3">Uncharacterized protein</fullName>
    </submittedName>
</protein>
<dbReference type="EMBL" id="KK114329">
    <property type="protein sequence ID" value="KFM62203.1"/>
    <property type="molecule type" value="Genomic_DNA"/>
</dbReference>
<dbReference type="Proteomes" id="UP000054359">
    <property type="component" value="Unassembled WGS sequence"/>
</dbReference>
<feature type="signal peptide" evidence="2">
    <location>
        <begin position="1"/>
        <end position="24"/>
    </location>
</feature>
<sequence length="123" mass="13584">MQLRIFNPFGILILLVLIFSEVISKPLEKKIISTLLTAPHETQIQQSKQFIGSSVIGGLMSPVLLTLLVTAIMARIPDALQRLLSGSGGGSSRYLFRNGLNDQAQRLDQLNNFFLTAVNKMEN</sequence>
<feature type="non-terminal residue" evidence="3">
    <location>
        <position position="123"/>
    </location>
</feature>
<evidence type="ECO:0000256" key="2">
    <source>
        <dbReference type="SAM" id="SignalP"/>
    </source>
</evidence>
<reference evidence="3 4" key="1">
    <citation type="submission" date="2013-11" db="EMBL/GenBank/DDBJ databases">
        <title>Genome sequencing of Stegodyphus mimosarum.</title>
        <authorList>
            <person name="Bechsgaard J."/>
        </authorList>
    </citation>
    <scope>NUCLEOTIDE SEQUENCE [LARGE SCALE GENOMIC DNA]</scope>
</reference>
<dbReference type="AlphaFoldDB" id="A0A087TAR4"/>
<keyword evidence="2" id="KW-0732">Signal</keyword>
<evidence type="ECO:0000313" key="3">
    <source>
        <dbReference type="EMBL" id="KFM62203.1"/>
    </source>
</evidence>
<evidence type="ECO:0000256" key="1">
    <source>
        <dbReference type="SAM" id="Phobius"/>
    </source>
</evidence>
<accession>A0A087TAR4</accession>
<feature type="transmembrane region" description="Helical" evidence="1">
    <location>
        <begin position="50"/>
        <end position="74"/>
    </location>
</feature>
<proteinExistence type="predicted"/>
<name>A0A087TAR4_STEMI</name>
<keyword evidence="4" id="KW-1185">Reference proteome</keyword>
<keyword evidence="1" id="KW-0812">Transmembrane</keyword>
<feature type="chain" id="PRO_5001829477" evidence="2">
    <location>
        <begin position="25"/>
        <end position="123"/>
    </location>
</feature>
<keyword evidence="1" id="KW-1133">Transmembrane helix</keyword>
<keyword evidence="1" id="KW-0472">Membrane</keyword>
<gene>
    <name evidence="3" type="ORF">X975_02865</name>
</gene>
<dbReference type="OrthoDB" id="6428306at2759"/>
<evidence type="ECO:0000313" key="4">
    <source>
        <dbReference type="Proteomes" id="UP000054359"/>
    </source>
</evidence>
<organism evidence="3 4">
    <name type="scientific">Stegodyphus mimosarum</name>
    <name type="common">African social velvet spider</name>
    <dbReference type="NCBI Taxonomy" id="407821"/>
    <lineage>
        <taxon>Eukaryota</taxon>
        <taxon>Metazoa</taxon>
        <taxon>Ecdysozoa</taxon>
        <taxon>Arthropoda</taxon>
        <taxon>Chelicerata</taxon>
        <taxon>Arachnida</taxon>
        <taxon>Araneae</taxon>
        <taxon>Araneomorphae</taxon>
        <taxon>Entelegynae</taxon>
        <taxon>Eresoidea</taxon>
        <taxon>Eresidae</taxon>
        <taxon>Stegodyphus</taxon>
    </lineage>
</organism>